<evidence type="ECO:0000313" key="2">
    <source>
        <dbReference type="Proteomes" id="UP001212160"/>
    </source>
</evidence>
<dbReference type="Pfam" id="PF06152">
    <property type="entry name" value="Phage_min_cap2"/>
    <property type="match status" value="1"/>
</dbReference>
<dbReference type="GO" id="GO:0005198">
    <property type="term" value="F:structural molecule activity"/>
    <property type="evidence" value="ECO:0007669"/>
    <property type="project" value="InterPro"/>
</dbReference>
<evidence type="ECO:0000313" key="1">
    <source>
        <dbReference type="EMBL" id="MDB8688241.1"/>
    </source>
</evidence>
<sequence length="385" mass="45121">MDKPDVVKTSLRMESIWMDAENRIIQDIVRRIRKTGKITSTADYQINRLVEMGKSTEEVEKILKDALKATYPEMFKLYDDIAEWQYVRDKSIYEQVNREFIPAEENEQLKQVSQAVRKQTQDELHNLARSYGFSVLMGNRRVFMPFSEYYQRYVDMAITDVISGAFDYNTVIRRVVTQMTNSGLRTVDYATGYSNRVHVAVRRSVLTGVSQITGEMNRINADKLGTNYYEVDWHPGARPEHRKWQGKVYSKEELVSVCGLGTATGLQGANCYHDYYPFVKGVSERQWSDEWLRKQNAIESKIKRWQGKELDVYGITQQQRRMETAMRAQRSKIVALKTARADADQILNMRVKYRAQLYEYTKFCRQMGVEQQRERIYMDMLGRVA</sequence>
<name>A0AAW6DEQ8_MEDGN</name>
<reference evidence="1" key="1">
    <citation type="submission" date="2023-01" db="EMBL/GenBank/DDBJ databases">
        <title>Human gut microbiome strain richness.</title>
        <authorList>
            <person name="Chen-Liaw A."/>
        </authorList>
    </citation>
    <scope>NUCLEOTIDE SEQUENCE</scope>
    <source>
        <strain evidence="1">RTP21484st1_H11_RTP21484_190118</strain>
    </source>
</reference>
<dbReference type="RefSeq" id="WP_272108193.1">
    <property type="nucleotide sequence ID" value="NZ_JAQMLA010000071.1"/>
</dbReference>
<organism evidence="1 2">
    <name type="scientific">Mediterraneibacter gnavus</name>
    <name type="common">Ruminococcus gnavus</name>
    <dbReference type="NCBI Taxonomy" id="33038"/>
    <lineage>
        <taxon>Bacteria</taxon>
        <taxon>Bacillati</taxon>
        <taxon>Bacillota</taxon>
        <taxon>Clostridia</taxon>
        <taxon>Lachnospirales</taxon>
        <taxon>Lachnospiraceae</taxon>
        <taxon>Mediterraneibacter</taxon>
    </lineage>
</organism>
<dbReference type="InterPro" id="IPR009319">
    <property type="entry name" value="Phage_A118_VSP1"/>
</dbReference>
<gene>
    <name evidence="1" type="ORF">PNW85_16530</name>
</gene>
<dbReference type="AlphaFoldDB" id="A0AAW6DEQ8"/>
<comment type="caution">
    <text evidence="1">The sequence shown here is derived from an EMBL/GenBank/DDBJ whole genome shotgun (WGS) entry which is preliminary data.</text>
</comment>
<accession>A0AAW6DEQ8</accession>
<proteinExistence type="predicted"/>
<protein>
    <submittedName>
        <fullName evidence="1">Phage minor capsid protein</fullName>
    </submittedName>
</protein>
<dbReference type="Proteomes" id="UP001212160">
    <property type="component" value="Unassembled WGS sequence"/>
</dbReference>
<dbReference type="EMBL" id="JAQMLA010000071">
    <property type="protein sequence ID" value="MDB8688241.1"/>
    <property type="molecule type" value="Genomic_DNA"/>
</dbReference>